<dbReference type="RefSeq" id="WP_196193521.1">
    <property type="nucleotide sequence ID" value="NZ_JADPRT010000003.1"/>
</dbReference>
<dbReference type="SUPFAM" id="SSF81923">
    <property type="entry name" value="Double Clp-N motif"/>
    <property type="match status" value="2"/>
</dbReference>
<organism evidence="3 4">
    <name type="scientific">Streptacidiphilus fuscans</name>
    <dbReference type="NCBI Taxonomy" id="2789292"/>
    <lineage>
        <taxon>Bacteria</taxon>
        <taxon>Bacillati</taxon>
        <taxon>Actinomycetota</taxon>
        <taxon>Actinomycetes</taxon>
        <taxon>Kitasatosporales</taxon>
        <taxon>Streptomycetaceae</taxon>
        <taxon>Streptacidiphilus</taxon>
    </lineage>
</organism>
<keyword evidence="1" id="KW-0677">Repeat</keyword>
<evidence type="ECO:0000313" key="4">
    <source>
        <dbReference type="Proteomes" id="UP000657385"/>
    </source>
</evidence>
<dbReference type="EMBL" id="JADPRT010000003">
    <property type="protein sequence ID" value="MBF9068386.1"/>
    <property type="molecule type" value="Genomic_DNA"/>
</dbReference>
<dbReference type="Proteomes" id="UP000657385">
    <property type="component" value="Unassembled WGS sequence"/>
</dbReference>
<evidence type="ECO:0000259" key="2">
    <source>
        <dbReference type="PROSITE" id="PS51903"/>
    </source>
</evidence>
<evidence type="ECO:0000313" key="3">
    <source>
        <dbReference type="EMBL" id="MBF9068386.1"/>
    </source>
</evidence>
<dbReference type="InterPro" id="IPR004176">
    <property type="entry name" value="Clp_R_N"/>
</dbReference>
<dbReference type="PROSITE" id="PS51903">
    <property type="entry name" value="CLP_R"/>
    <property type="match status" value="1"/>
</dbReference>
<keyword evidence="4" id="KW-1185">Reference proteome</keyword>
<protein>
    <submittedName>
        <fullName evidence="3">Peptidase</fullName>
    </submittedName>
</protein>
<sequence>MFEYFTDRAKRAIVVSQDEAIACGHDFIGTGHMLLGLIAVQDADAGAVLADQGARLDPAREAMVRLLAEAGVPTNGRQDARDALASIGIDVAEIQRRADDNFGAGAFQFPRPAYTPHAKKSLEQTLREAKALGHEQFGTEHMLLGLLAVGASDSEVDALDVLTALDVDVDRLRPALLARIGADGGADAGEA</sequence>
<dbReference type="Pfam" id="PF02861">
    <property type="entry name" value="Clp_N"/>
    <property type="match status" value="2"/>
</dbReference>
<evidence type="ECO:0000256" key="1">
    <source>
        <dbReference type="PROSITE-ProRule" id="PRU01251"/>
    </source>
</evidence>
<accession>A0A931B3N8</accession>
<reference evidence="3" key="1">
    <citation type="submission" date="2020-11" db="EMBL/GenBank/DDBJ databases">
        <title>Isolation and identification of active actinomycetes.</title>
        <authorList>
            <person name="Yu B."/>
        </authorList>
    </citation>
    <scope>NUCLEOTIDE SEQUENCE</scope>
    <source>
        <strain evidence="3">NEAU-YB345</strain>
    </source>
</reference>
<comment type="caution">
    <text evidence="3">The sequence shown here is derived from an EMBL/GenBank/DDBJ whole genome shotgun (WGS) entry which is preliminary data.</text>
</comment>
<name>A0A931B3N8_9ACTN</name>
<dbReference type="AlphaFoldDB" id="A0A931B3N8"/>
<dbReference type="InterPro" id="IPR036628">
    <property type="entry name" value="Clp_N_dom_sf"/>
</dbReference>
<proteinExistence type="predicted"/>
<dbReference type="Gene3D" id="1.10.1780.10">
    <property type="entry name" value="Clp, N-terminal domain"/>
    <property type="match status" value="2"/>
</dbReference>
<gene>
    <name evidence="3" type="ORF">I2501_10100</name>
</gene>
<feature type="domain" description="Clp R" evidence="2">
    <location>
        <begin position="2"/>
        <end position="185"/>
    </location>
</feature>